<organism evidence="1 2">
    <name type="scientific">Lachancea fermentati</name>
    <name type="common">Zygosaccharomyces fermentati</name>
    <dbReference type="NCBI Taxonomy" id="4955"/>
    <lineage>
        <taxon>Eukaryota</taxon>
        <taxon>Fungi</taxon>
        <taxon>Dikarya</taxon>
        <taxon>Ascomycota</taxon>
        <taxon>Saccharomycotina</taxon>
        <taxon>Saccharomycetes</taxon>
        <taxon>Saccharomycetales</taxon>
        <taxon>Saccharomycetaceae</taxon>
        <taxon>Lachancea</taxon>
    </lineage>
</organism>
<dbReference type="OrthoDB" id="512915at2759"/>
<dbReference type="GO" id="GO:0005634">
    <property type="term" value="C:nucleus"/>
    <property type="evidence" value="ECO:0007669"/>
    <property type="project" value="TreeGrafter"/>
</dbReference>
<reference evidence="2" key="1">
    <citation type="submission" date="2016-03" db="EMBL/GenBank/DDBJ databases">
        <authorList>
            <person name="Devillers H."/>
        </authorList>
    </citation>
    <scope>NUCLEOTIDE SEQUENCE [LARGE SCALE GENOMIC DNA]</scope>
</reference>
<dbReference type="GO" id="GO:0030695">
    <property type="term" value="F:GTPase regulator activity"/>
    <property type="evidence" value="ECO:0007669"/>
    <property type="project" value="TreeGrafter"/>
</dbReference>
<gene>
    <name evidence="1" type="ORF">LAFE_0B07514G</name>
</gene>
<dbReference type="InterPro" id="IPR008812">
    <property type="entry name" value="Ran_GTP-bd-rel"/>
</dbReference>
<dbReference type="GO" id="GO:0005737">
    <property type="term" value="C:cytoplasm"/>
    <property type="evidence" value="ECO:0007669"/>
    <property type="project" value="TreeGrafter"/>
</dbReference>
<accession>A0A1G4M8I8</accession>
<dbReference type="AlphaFoldDB" id="A0A1G4M8I8"/>
<evidence type="ECO:0000313" key="1">
    <source>
        <dbReference type="EMBL" id="SCW00012.1"/>
    </source>
</evidence>
<dbReference type="OMA" id="QSMFFTA"/>
<sequence length="414" mass="46486">MDELLAKAGSQAVTFAIKSGISIASSYAIKTVATFVTKVPEKDATNLIRLRAKLETRIEIVSSAIDLIKLVAAKGNTNLQSTLRLTSDLKEEIDSFDSKITLITENYQSTKNERESIVAVENYINGLLARIEEVIPLINLSLTTSGANLSTALPQHVSPGRLLQASNFLIKSNDAFNGAEKCQVGPTFELTLFSVFYHMVSSETKDVGKPRITWKEDMKKALVTIWRKPDERRDYDYSVRIQESFDDGRYHDTDEETPKLIELQIWQIIKLFFSASGKLLKLAERNSSVLVLKVDKNLKSPLQDDWNTSIQDIEWFALGEYEGEDASDSESDSTTDEEPPLAVVENEISHSIALLEYLLRLASLQCSDQQSVLEVHDERLSLYLNDENPNSVTAKRYNVEEIAKKLQEIDLKSA</sequence>
<keyword evidence="2" id="KW-1185">Reference proteome</keyword>
<evidence type="ECO:0000313" key="2">
    <source>
        <dbReference type="Proteomes" id="UP000190831"/>
    </source>
</evidence>
<proteinExistence type="predicted"/>
<dbReference type="PANTHER" id="PTHR31010:SF2">
    <property type="entry name" value="RAN-SPECIFIC GTPASE-ACTIVATING PROTEIN 30"/>
    <property type="match status" value="1"/>
</dbReference>
<dbReference type="EMBL" id="LT598489">
    <property type="protein sequence ID" value="SCW00012.1"/>
    <property type="molecule type" value="Genomic_DNA"/>
</dbReference>
<dbReference type="PANTHER" id="PTHR31010">
    <property type="entry name" value="RAN-SPECIFIC GTPASE-ACTIVATING PROTEIN 30-RELATED"/>
    <property type="match status" value="1"/>
</dbReference>
<dbReference type="Proteomes" id="UP000190831">
    <property type="component" value="Chromosome B"/>
</dbReference>
<protein>
    <submittedName>
        <fullName evidence="1">LAFE_0B07514g1_1</fullName>
    </submittedName>
</protein>
<dbReference type="Pfam" id="PF05508">
    <property type="entry name" value="Ran-binding"/>
    <property type="match status" value="1"/>
</dbReference>
<name>A0A1G4M8I8_LACFM</name>